<dbReference type="InterPro" id="IPR025724">
    <property type="entry name" value="GAG-pre-integrase_dom"/>
</dbReference>
<feature type="domain" description="Retrotransposon Copia-like N-terminal" evidence="3">
    <location>
        <begin position="27"/>
        <end position="74"/>
    </location>
</feature>
<dbReference type="PANTHER" id="PTHR37610:SF55">
    <property type="entry name" value="RETROTRANSPOSON COPIA-LIKE N-TERMINAL DOMAIN-CONTAINING PROTEIN"/>
    <property type="match status" value="1"/>
</dbReference>
<evidence type="ECO:0000259" key="3">
    <source>
        <dbReference type="Pfam" id="PF14244"/>
    </source>
</evidence>
<feature type="region of interest" description="Disordered" evidence="1">
    <location>
        <begin position="259"/>
        <end position="287"/>
    </location>
</feature>
<protein>
    <submittedName>
        <fullName evidence="5">Retrovirus-related Pol polyprotein from transposon TNT 1-94</fullName>
    </submittedName>
</protein>
<dbReference type="Pfam" id="PF22936">
    <property type="entry name" value="Pol_BBD"/>
    <property type="match status" value="1"/>
</dbReference>
<proteinExistence type="predicted"/>
<name>A0A151QT65_CAJCA</name>
<dbReference type="Pfam" id="PF13976">
    <property type="entry name" value="gag_pre-integrs"/>
    <property type="match status" value="1"/>
</dbReference>
<reference evidence="5" key="1">
    <citation type="journal article" date="2012" name="Nat. Biotechnol.">
        <title>Draft genome sequence of pigeonpea (Cajanus cajan), an orphan legume crop of resource-poor farmers.</title>
        <authorList>
            <person name="Varshney R.K."/>
            <person name="Chen W."/>
            <person name="Li Y."/>
            <person name="Bharti A.K."/>
            <person name="Saxena R.K."/>
            <person name="Schlueter J.A."/>
            <person name="Donoghue M.T."/>
            <person name="Azam S."/>
            <person name="Fan G."/>
            <person name="Whaley A.M."/>
            <person name="Farmer A.D."/>
            <person name="Sheridan J."/>
            <person name="Iwata A."/>
            <person name="Tuteja R."/>
            <person name="Penmetsa R.V."/>
            <person name="Wu W."/>
            <person name="Upadhyaya H.D."/>
            <person name="Yang S.P."/>
            <person name="Shah T."/>
            <person name="Saxena K.B."/>
            <person name="Michael T."/>
            <person name="McCombie W.R."/>
            <person name="Yang B."/>
            <person name="Zhang G."/>
            <person name="Yang H."/>
            <person name="Wang J."/>
            <person name="Spillane C."/>
            <person name="Cook D.R."/>
            <person name="May G.D."/>
            <person name="Xu X."/>
            <person name="Jackson S.A."/>
        </authorList>
    </citation>
    <scope>NUCLEOTIDE SEQUENCE [LARGE SCALE GENOMIC DNA]</scope>
</reference>
<dbReference type="AlphaFoldDB" id="A0A151QT65"/>
<feature type="domain" description="GAG-pre-integrase" evidence="2">
    <location>
        <begin position="507"/>
        <end position="556"/>
    </location>
</feature>
<accession>A0A151QT65</accession>
<gene>
    <name evidence="5" type="ORF">KK1_045678</name>
</gene>
<organism evidence="5 6">
    <name type="scientific">Cajanus cajan</name>
    <name type="common">Pigeon pea</name>
    <name type="synonym">Cajanus indicus</name>
    <dbReference type="NCBI Taxonomy" id="3821"/>
    <lineage>
        <taxon>Eukaryota</taxon>
        <taxon>Viridiplantae</taxon>
        <taxon>Streptophyta</taxon>
        <taxon>Embryophyta</taxon>
        <taxon>Tracheophyta</taxon>
        <taxon>Spermatophyta</taxon>
        <taxon>Magnoliopsida</taxon>
        <taxon>eudicotyledons</taxon>
        <taxon>Gunneridae</taxon>
        <taxon>Pentapetalae</taxon>
        <taxon>rosids</taxon>
        <taxon>fabids</taxon>
        <taxon>Fabales</taxon>
        <taxon>Fabaceae</taxon>
        <taxon>Papilionoideae</taxon>
        <taxon>50 kb inversion clade</taxon>
        <taxon>NPAAA clade</taxon>
        <taxon>indigoferoid/millettioid clade</taxon>
        <taxon>Phaseoleae</taxon>
        <taxon>Cajanus</taxon>
    </lineage>
</organism>
<evidence type="ECO:0000259" key="2">
    <source>
        <dbReference type="Pfam" id="PF13976"/>
    </source>
</evidence>
<dbReference type="Pfam" id="PF14223">
    <property type="entry name" value="Retrotran_gag_2"/>
    <property type="match status" value="1"/>
</dbReference>
<sequence length="588" mass="65957">MATPNSNSTPPVLADHLVNPSNPLFLHSNENPSLVLVTPLLTEHNFHAWSRNMLTALESKNKEQFIDGSLPSPPTSDPLRNTWRRCNKTVMSWLIRSMTPSISQSVLYMDTAAEIWKDLCERFSHGDKFRISDLQAFVHECKQGDSTVSQYYTHLKTLWKQLKQYRSVLICSCDNPCSCGILLKIKKEREDDCVIKFLRGLNEEYSQVHSNILMMDPMPSITKTFSLIQQHEREIGGTSLLSPSTDSTSFVALTDASMKPSSFERGGSSNNRGGGSSNNRGGGHFGRGNGRGNHFCAKCKKTNHIIDSCFEIYGYPVGYRNRDKSNFTSKAFANLTKVDSDTASRFATSEESTPFSSSLWVLDSGAIDHICPSQHLFDSLNPIKPVSISLPNHTTVLEKFSGIVRLGDLVLPNTFYVPHFAMHLISIPRLTSSDCLILFCDTNCHIVQKSTSKTIGVAKKKQGLFYLLNSVEHDLTASTLLDIHPFFNQCFSTINNTVHDTLYKNAINNSTLNDSMLWHSKLGHVPNKVMQQICSQYSAIPFHKFEVCDVCHYSKQKNLSFSNSHTTSSRFFELIHVDIWGPLNVSSF</sequence>
<dbReference type="EMBL" id="KQ484880">
    <property type="protein sequence ID" value="KYP33462.1"/>
    <property type="molecule type" value="Genomic_DNA"/>
</dbReference>
<dbReference type="Proteomes" id="UP000075243">
    <property type="component" value="Unassembled WGS sequence"/>
</dbReference>
<dbReference type="Gramene" id="C.cajan_41197.t">
    <property type="protein sequence ID" value="C.cajan_41197.t"/>
    <property type="gene ID" value="C.cajan_41197"/>
</dbReference>
<dbReference type="OMA" id="FVHECKQ"/>
<dbReference type="PANTHER" id="PTHR37610">
    <property type="entry name" value="CCHC-TYPE DOMAIN-CONTAINING PROTEIN"/>
    <property type="match status" value="1"/>
</dbReference>
<keyword evidence="6" id="KW-1185">Reference proteome</keyword>
<feature type="domain" description="Retrovirus-related Pol polyprotein from transposon TNT 1-94-like beta-barrel" evidence="4">
    <location>
        <begin position="360"/>
        <end position="434"/>
    </location>
</feature>
<dbReference type="InterPro" id="IPR029472">
    <property type="entry name" value="Copia-like_N"/>
</dbReference>
<evidence type="ECO:0000313" key="6">
    <source>
        <dbReference type="Proteomes" id="UP000075243"/>
    </source>
</evidence>
<evidence type="ECO:0000256" key="1">
    <source>
        <dbReference type="SAM" id="MobiDB-lite"/>
    </source>
</evidence>
<evidence type="ECO:0000259" key="4">
    <source>
        <dbReference type="Pfam" id="PF22936"/>
    </source>
</evidence>
<dbReference type="Pfam" id="PF14244">
    <property type="entry name" value="Retrotran_gag_3"/>
    <property type="match status" value="1"/>
</dbReference>
<evidence type="ECO:0000313" key="5">
    <source>
        <dbReference type="EMBL" id="KYP33462.1"/>
    </source>
</evidence>
<feature type="compositionally biased region" description="Gly residues" evidence="1">
    <location>
        <begin position="272"/>
        <end position="287"/>
    </location>
</feature>
<dbReference type="InterPro" id="IPR054722">
    <property type="entry name" value="PolX-like_BBD"/>
</dbReference>